<feature type="compositionally biased region" description="Polar residues" evidence="1">
    <location>
        <begin position="42"/>
        <end position="54"/>
    </location>
</feature>
<feature type="region of interest" description="Disordered" evidence="1">
    <location>
        <begin position="389"/>
        <end position="409"/>
    </location>
</feature>
<proteinExistence type="predicted"/>
<evidence type="ECO:0000313" key="3">
    <source>
        <dbReference type="Proteomes" id="UP000282582"/>
    </source>
</evidence>
<organism evidence="2 3">
    <name type="scientific">Hortaea werneckii</name>
    <name type="common">Black yeast</name>
    <name type="synonym">Cladosporium werneckii</name>
    <dbReference type="NCBI Taxonomy" id="91943"/>
    <lineage>
        <taxon>Eukaryota</taxon>
        <taxon>Fungi</taxon>
        <taxon>Dikarya</taxon>
        <taxon>Ascomycota</taxon>
        <taxon>Pezizomycotina</taxon>
        <taxon>Dothideomycetes</taxon>
        <taxon>Dothideomycetidae</taxon>
        <taxon>Mycosphaerellales</taxon>
        <taxon>Teratosphaeriaceae</taxon>
        <taxon>Hortaea</taxon>
    </lineage>
</organism>
<dbReference type="EMBL" id="QWIK01000103">
    <property type="protein sequence ID" value="RMY13288.1"/>
    <property type="molecule type" value="Genomic_DNA"/>
</dbReference>
<name>A0A3M6ZDA5_HORWE</name>
<dbReference type="AlphaFoldDB" id="A0A3M6ZDA5"/>
<comment type="caution">
    <text evidence="2">The sequence shown here is derived from an EMBL/GenBank/DDBJ whole genome shotgun (WGS) entry which is preliminary data.</text>
</comment>
<reference evidence="2 3" key="1">
    <citation type="journal article" date="2018" name="BMC Genomics">
        <title>Genomic evidence for intraspecific hybridization in a clonal and extremely halotolerant yeast.</title>
        <authorList>
            <person name="Gostincar C."/>
            <person name="Stajich J.E."/>
            <person name="Zupancic J."/>
            <person name="Zalar P."/>
            <person name="Gunde-Cimerman N."/>
        </authorList>
    </citation>
    <scope>NUCLEOTIDE SEQUENCE [LARGE SCALE GENOMIC DNA]</scope>
    <source>
        <strain evidence="2 3">EXF-6654</strain>
    </source>
</reference>
<evidence type="ECO:0000256" key="1">
    <source>
        <dbReference type="SAM" id="MobiDB-lite"/>
    </source>
</evidence>
<dbReference type="Proteomes" id="UP000282582">
    <property type="component" value="Unassembled WGS sequence"/>
</dbReference>
<evidence type="ECO:0000313" key="2">
    <source>
        <dbReference type="EMBL" id="RMY13288.1"/>
    </source>
</evidence>
<feature type="region of interest" description="Disordered" evidence="1">
    <location>
        <begin position="36"/>
        <end position="75"/>
    </location>
</feature>
<sequence length="478" mass="54065">MAERRFATDSDEDDKMYTRDLGDAWRFGMGCDVEDDIEESLPSRNMSPARTYTQGDPPLGSPYPEYAHASDSSSDIEVATSNGRSQLGSKSYHTTLPKRPERLMPESTVCQTMDTLKEMIQQYAEGFPDLSAASDALSHLLQPQHAEAIRYVGCLALGGPDGTYSWKQLLQSSGTHKALIFGMIARALKEHVFGALWFGATPQQEMGLNKIQEDLLDKDGFQRTQARAEMCQEYLSQLDKEANDQLAKAKAKLLLQLQQLLLPIASVPHRQKRDSADMRLNDLAAIIALAADLSRWMRQLDDVVYYWPPTFKDEGFEPGRMECVNLQQMLDESPYQKLDVQGRVRPQLRPGQEHRNEAIVRVVFFPGLVAYRQGGGELGEKFLAERDRRRGKESSVPRDVQMAQARSRNTVSVDDGYRTKVICKAVVHLTWGKQRLLTREAGTSAHLDAMRDHSNKYLEDRKGFKELWDIFCERLISG</sequence>
<gene>
    <name evidence="2" type="ORF">D0868_02091</name>
</gene>
<accession>A0A3M6ZDA5</accession>
<protein>
    <submittedName>
        <fullName evidence="2">Uncharacterized protein</fullName>
    </submittedName>
</protein>